<evidence type="ECO:0000256" key="1">
    <source>
        <dbReference type="SAM" id="MobiDB-lite"/>
    </source>
</evidence>
<evidence type="ECO:0000259" key="2">
    <source>
        <dbReference type="PROSITE" id="PS50181"/>
    </source>
</evidence>
<protein>
    <recommendedName>
        <fullName evidence="6">VWFA domain-containing protein</fullName>
    </recommendedName>
</protein>
<sequence>MADSDPEYDAGSDDDVQINGAGSRSMASRPKGKGRERATWEASASRNWELQEGADGDIEGVYAGREEAEKRKKLHKDTTPLQRGIIRHTILMIDLSSAMMEKDLRPTRHLLTMTYTIAFIREYFEQNPISQLGILGMRDGLAIRVSDMSGNPNDHINAIKVLRGTDPKGNPSLQNGLDMARAALYHTPSHGTREVVIILGALLTSDPGDIHDTIKACIKDKIRVNIIGLAAQMHICAEICRKTNQGDENCYNVALDEVHYRELLMGITTPPVVRASDAEAQKRNQAALLMMGFPSRIVEEKATLSLSAMAVKRHSLQFLERQMAQTERPMKRQGLGLKVLLNRAGMNARRAKITSASTAMSSATRPFTTALDARATRTCQAPELPMVHETCLLQEYRLEGTYRASFAIMANLTDLPAEILQNIFSYLTPGCIEILDDKVVLTSTERPNFESCTSYDPDVDDCESGSHDDPKDSPADRSSLHRYTCNHWRNVGLHSARRPSKYYQWQLQKEKIPGVGRHRPSVYDLVGLSQQGIKSIKKKALCPCGYCQWRKVEIVSARTQFLAPLLVCKTLYLELRGTVFEKNIWAFRNMSDMQRFLAKLAP</sequence>
<feature type="region of interest" description="Disordered" evidence="1">
    <location>
        <begin position="1"/>
        <end position="46"/>
    </location>
</feature>
<dbReference type="PROSITE" id="PS50234">
    <property type="entry name" value="VWFA"/>
    <property type="match status" value="1"/>
</dbReference>
<dbReference type="EMBL" id="JAXOVC010000002">
    <property type="protein sequence ID" value="KAK4504668.1"/>
    <property type="molecule type" value="Genomic_DNA"/>
</dbReference>
<name>A0ABR0EUZ7_ZASCE</name>
<evidence type="ECO:0000313" key="5">
    <source>
        <dbReference type="Proteomes" id="UP001305779"/>
    </source>
</evidence>
<dbReference type="PANTHER" id="PTHR12695:SF2">
    <property type="entry name" value="GENERAL TRANSCRIPTION FACTOR IIH SUBUNIT 2-RELATED"/>
    <property type="match status" value="1"/>
</dbReference>
<dbReference type="InterPro" id="IPR001810">
    <property type="entry name" value="F-box_dom"/>
</dbReference>
<dbReference type="SUPFAM" id="SSF53300">
    <property type="entry name" value="vWA-like"/>
    <property type="match status" value="1"/>
</dbReference>
<comment type="caution">
    <text evidence="4">The sequence shown here is derived from an EMBL/GenBank/DDBJ whole genome shotgun (WGS) entry which is preliminary data.</text>
</comment>
<dbReference type="PROSITE" id="PS50181">
    <property type="entry name" value="FBOX"/>
    <property type="match status" value="1"/>
</dbReference>
<accession>A0ABR0EUZ7</accession>
<dbReference type="Pfam" id="PF04056">
    <property type="entry name" value="Ssl1"/>
    <property type="match status" value="1"/>
</dbReference>
<evidence type="ECO:0000313" key="4">
    <source>
        <dbReference type="EMBL" id="KAK4504668.1"/>
    </source>
</evidence>
<evidence type="ECO:0000259" key="3">
    <source>
        <dbReference type="PROSITE" id="PS50234"/>
    </source>
</evidence>
<feature type="domain" description="VWFA" evidence="3">
    <location>
        <begin position="88"/>
        <end position="229"/>
    </location>
</feature>
<dbReference type="SMART" id="SM00327">
    <property type="entry name" value="VWA"/>
    <property type="match status" value="1"/>
</dbReference>
<feature type="domain" description="F-box" evidence="2">
    <location>
        <begin position="409"/>
        <end position="429"/>
    </location>
</feature>
<feature type="compositionally biased region" description="Acidic residues" evidence="1">
    <location>
        <begin position="1"/>
        <end position="16"/>
    </location>
</feature>
<dbReference type="PANTHER" id="PTHR12695">
    <property type="entry name" value="GENERAL TRANSCRIPTION FACTOR IIH SUBUNIT 2"/>
    <property type="match status" value="1"/>
</dbReference>
<evidence type="ECO:0008006" key="6">
    <source>
        <dbReference type="Google" id="ProtNLM"/>
    </source>
</evidence>
<dbReference type="Proteomes" id="UP001305779">
    <property type="component" value="Unassembled WGS sequence"/>
</dbReference>
<dbReference type="CDD" id="cd01453">
    <property type="entry name" value="vWA_transcription_factor_IIH_type"/>
    <property type="match status" value="1"/>
</dbReference>
<dbReference type="InterPro" id="IPR002035">
    <property type="entry name" value="VWF_A"/>
</dbReference>
<proteinExistence type="predicted"/>
<gene>
    <name evidence="4" type="ORF">PRZ48_002629</name>
</gene>
<dbReference type="InterPro" id="IPR007198">
    <property type="entry name" value="Ssl1-like"/>
</dbReference>
<dbReference type="Gene3D" id="3.40.50.410">
    <property type="entry name" value="von Willebrand factor, type A domain"/>
    <property type="match status" value="1"/>
</dbReference>
<organism evidence="4 5">
    <name type="scientific">Zasmidium cellare</name>
    <name type="common">Wine cellar mold</name>
    <name type="synonym">Racodium cellare</name>
    <dbReference type="NCBI Taxonomy" id="395010"/>
    <lineage>
        <taxon>Eukaryota</taxon>
        <taxon>Fungi</taxon>
        <taxon>Dikarya</taxon>
        <taxon>Ascomycota</taxon>
        <taxon>Pezizomycotina</taxon>
        <taxon>Dothideomycetes</taxon>
        <taxon>Dothideomycetidae</taxon>
        <taxon>Mycosphaerellales</taxon>
        <taxon>Mycosphaerellaceae</taxon>
        <taxon>Zasmidium</taxon>
    </lineage>
</organism>
<dbReference type="InterPro" id="IPR036465">
    <property type="entry name" value="vWFA_dom_sf"/>
</dbReference>
<keyword evidence="5" id="KW-1185">Reference proteome</keyword>
<reference evidence="4 5" key="1">
    <citation type="journal article" date="2023" name="G3 (Bethesda)">
        <title>A chromosome-level genome assembly of Zasmidium syzygii isolated from banana leaves.</title>
        <authorList>
            <person name="van Westerhoven A.C."/>
            <person name="Mehrabi R."/>
            <person name="Talebi R."/>
            <person name="Steentjes M.B.F."/>
            <person name="Corcolon B."/>
            <person name="Chong P.A."/>
            <person name="Kema G.H.J."/>
            <person name="Seidl M.F."/>
        </authorList>
    </citation>
    <scope>NUCLEOTIDE SEQUENCE [LARGE SCALE GENOMIC DNA]</scope>
    <source>
        <strain evidence="4 5">P124</strain>
    </source>
</reference>